<gene>
    <name evidence="5" type="ORF">NHE_0660</name>
</gene>
<dbReference type="InterPro" id="IPR008146">
    <property type="entry name" value="Gln_synth_cat_dom"/>
</dbReference>
<dbReference type="GO" id="GO:0006542">
    <property type="term" value="P:glutamine biosynthetic process"/>
    <property type="evidence" value="ECO:0007669"/>
    <property type="project" value="TreeGrafter"/>
</dbReference>
<dbReference type="STRING" id="1286528.NHE_0660"/>
<dbReference type="SUPFAM" id="SSF55931">
    <property type="entry name" value="Glutamine synthetase/guanido kinase"/>
    <property type="match status" value="1"/>
</dbReference>
<feature type="domain" description="GS catalytic" evidence="4">
    <location>
        <begin position="1"/>
        <end position="272"/>
    </location>
</feature>
<evidence type="ECO:0000313" key="6">
    <source>
        <dbReference type="Proteomes" id="UP000023755"/>
    </source>
</evidence>
<dbReference type="HOGENOM" id="CLU_1037204_0_0_5"/>
<dbReference type="InterPro" id="IPR014746">
    <property type="entry name" value="Gln_synth/guanido_kin_cat_dom"/>
</dbReference>
<comment type="similarity">
    <text evidence="2 3">Belongs to the glutamine synthetase family.</text>
</comment>
<dbReference type="Proteomes" id="UP000023755">
    <property type="component" value="Chromosome"/>
</dbReference>
<keyword evidence="6" id="KW-1185">Reference proteome</keyword>
<dbReference type="AlphaFoldDB" id="X5H4I4"/>
<dbReference type="OrthoDB" id="9807095at2"/>
<organism evidence="5 6">
    <name type="scientific">Neorickettsia helminthoeca str. Oregon</name>
    <dbReference type="NCBI Taxonomy" id="1286528"/>
    <lineage>
        <taxon>Bacteria</taxon>
        <taxon>Pseudomonadati</taxon>
        <taxon>Pseudomonadota</taxon>
        <taxon>Alphaproteobacteria</taxon>
        <taxon>Rickettsiales</taxon>
        <taxon>Anaplasmataceae</taxon>
        <taxon>Neorickettsia</taxon>
    </lineage>
</organism>
<sequence>MSAVECVNGKIVDVDLFRIDCLVNFRLEVGVELEFYSNENIGFFQDLISRRFNLIERVVNEIGEKQYEISTIPTSDLTLLVREIEMFRKLTKAVSDFSSKPRFDQPGSAMHIHISLHDKESSKNIIASEAKLKLFIIGGMCSLIKASMLCFAPEVSSYRRFQYHDKFTPRFVNWGFEENKSNAIRITKNTIEHRVAGSDADLLEVIKSIIGAIEYGISNEIIPGEPNFKESRYSDSFKNRIPLSYSEASLYRDSIAHNCEKLSHKRRVPKNS</sequence>
<accession>X5H4I4</accession>
<protein>
    <submittedName>
        <fullName evidence="5">Glutamine synthetase, catalytic domain protein</fullName>
    </submittedName>
</protein>
<dbReference type="PANTHER" id="PTHR43785:SF12">
    <property type="entry name" value="TYPE-1 GLUTAMINE SYNTHETASE 2"/>
    <property type="match status" value="1"/>
</dbReference>
<evidence type="ECO:0000256" key="3">
    <source>
        <dbReference type="RuleBase" id="RU000384"/>
    </source>
</evidence>
<evidence type="ECO:0000256" key="2">
    <source>
        <dbReference type="PROSITE-ProRule" id="PRU01331"/>
    </source>
</evidence>
<dbReference type="Pfam" id="PF00120">
    <property type="entry name" value="Gln-synt_C"/>
    <property type="match status" value="1"/>
</dbReference>
<dbReference type="PANTHER" id="PTHR43785">
    <property type="entry name" value="GAMMA-GLUTAMYLPUTRESCINE SYNTHETASE"/>
    <property type="match status" value="1"/>
</dbReference>
<reference evidence="5 6" key="1">
    <citation type="submission" date="2014-03" db="EMBL/GenBank/DDBJ databases">
        <title>Sequencing and Comparison of Genomes and Transcriptome Profiles of Human Ehrlichiosis Agents.</title>
        <authorList>
            <person name="Lin M."/>
            <person name="Daugherty S.C."/>
            <person name="Nagaraj S."/>
            <person name="Cheng Z."/>
            <person name="Xiong Q."/>
            <person name="Lin F.-Y."/>
            <person name="Sengamalay N."/>
            <person name="Ott S."/>
            <person name="Godinez A."/>
            <person name="Tallon L.J."/>
            <person name="Sadzewicz L."/>
            <person name="Fraser C.M."/>
            <person name="Dunning Hotopp J.C."/>
            <person name="Rikihisa Y."/>
        </authorList>
    </citation>
    <scope>NUCLEOTIDE SEQUENCE [LARGE SCALE GENOMIC DNA]</scope>
    <source>
        <strain evidence="5 6">Oregon</strain>
    </source>
</reference>
<evidence type="ECO:0000313" key="5">
    <source>
        <dbReference type="EMBL" id="AHX11593.1"/>
    </source>
</evidence>
<dbReference type="SMART" id="SM01230">
    <property type="entry name" value="Gln-synt_C"/>
    <property type="match status" value="1"/>
</dbReference>
<dbReference type="KEGG" id="nhm:NHE_0660"/>
<evidence type="ECO:0000259" key="4">
    <source>
        <dbReference type="PROSITE" id="PS51987"/>
    </source>
</evidence>
<name>X5H4I4_9RICK</name>
<keyword evidence="1" id="KW-0436">Ligase</keyword>
<dbReference type="Gene3D" id="3.30.590.10">
    <property type="entry name" value="Glutamine synthetase/guanido kinase, catalytic domain"/>
    <property type="match status" value="1"/>
</dbReference>
<dbReference type="RefSeq" id="WP_051579631.1">
    <property type="nucleotide sequence ID" value="NZ_CP007481.1"/>
</dbReference>
<dbReference type="GO" id="GO:0004356">
    <property type="term" value="F:glutamine synthetase activity"/>
    <property type="evidence" value="ECO:0007669"/>
    <property type="project" value="InterPro"/>
</dbReference>
<dbReference type="EMBL" id="CP007481">
    <property type="protein sequence ID" value="AHX11593.1"/>
    <property type="molecule type" value="Genomic_DNA"/>
</dbReference>
<proteinExistence type="inferred from homology"/>
<evidence type="ECO:0000256" key="1">
    <source>
        <dbReference type="ARBA" id="ARBA00022598"/>
    </source>
</evidence>
<dbReference type="PROSITE" id="PS51987">
    <property type="entry name" value="GS_CATALYTIC"/>
    <property type="match status" value="1"/>
</dbReference>
<dbReference type="GO" id="GO:0006598">
    <property type="term" value="P:polyamine catabolic process"/>
    <property type="evidence" value="ECO:0007669"/>
    <property type="project" value="TreeGrafter"/>
</dbReference>